<dbReference type="CDD" id="cd02209">
    <property type="entry name" value="cupin_XRE_C"/>
    <property type="match status" value="1"/>
</dbReference>
<dbReference type="SUPFAM" id="SSF47413">
    <property type="entry name" value="lambda repressor-like DNA-binding domains"/>
    <property type="match status" value="1"/>
</dbReference>
<organism evidence="4">
    <name type="scientific">Bellilinea caldifistulae</name>
    <dbReference type="NCBI Taxonomy" id="360411"/>
    <lineage>
        <taxon>Bacteria</taxon>
        <taxon>Bacillati</taxon>
        <taxon>Chloroflexota</taxon>
        <taxon>Anaerolineae</taxon>
        <taxon>Anaerolineales</taxon>
        <taxon>Anaerolineaceae</taxon>
        <taxon>Bellilinea</taxon>
    </lineage>
</organism>
<dbReference type="SUPFAM" id="SSF53146">
    <property type="entry name" value="Nitrogenase accessory factor-like"/>
    <property type="match status" value="1"/>
</dbReference>
<evidence type="ECO:0000259" key="3">
    <source>
        <dbReference type="PROSITE" id="PS50943"/>
    </source>
</evidence>
<evidence type="ECO:0000256" key="2">
    <source>
        <dbReference type="SAM" id="MobiDB-lite"/>
    </source>
</evidence>
<keyword evidence="1" id="KW-0238">DNA-binding</keyword>
<name>A0A7C4L336_9CHLR</name>
<feature type="domain" description="HTH cro/C1-type" evidence="3">
    <location>
        <begin position="16"/>
        <end position="70"/>
    </location>
</feature>
<evidence type="ECO:0000256" key="1">
    <source>
        <dbReference type="ARBA" id="ARBA00023125"/>
    </source>
</evidence>
<dbReference type="Pfam" id="PF02579">
    <property type="entry name" value="Nitro_FeMo-Co"/>
    <property type="match status" value="1"/>
</dbReference>
<dbReference type="EMBL" id="DSXR01000127">
    <property type="protein sequence ID" value="HGS88403.1"/>
    <property type="molecule type" value="Genomic_DNA"/>
</dbReference>
<feature type="region of interest" description="Disordered" evidence="2">
    <location>
        <begin position="259"/>
        <end position="280"/>
    </location>
</feature>
<dbReference type="GO" id="GO:0005829">
    <property type="term" value="C:cytosol"/>
    <property type="evidence" value="ECO:0007669"/>
    <property type="project" value="TreeGrafter"/>
</dbReference>
<dbReference type="SUPFAM" id="SSF51182">
    <property type="entry name" value="RmlC-like cupins"/>
    <property type="match status" value="1"/>
</dbReference>
<dbReference type="Gene3D" id="2.60.120.10">
    <property type="entry name" value="Jelly Rolls"/>
    <property type="match status" value="1"/>
</dbReference>
<dbReference type="PANTHER" id="PTHR46797">
    <property type="entry name" value="HTH-TYPE TRANSCRIPTIONAL REGULATOR"/>
    <property type="match status" value="1"/>
</dbReference>
<dbReference type="Gene3D" id="3.30.420.130">
    <property type="entry name" value="Dinitrogenase iron-molybdenum cofactor biosynthesis domain"/>
    <property type="match status" value="1"/>
</dbReference>
<dbReference type="CDD" id="cd00562">
    <property type="entry name" value="NifX_NifB"/>
    <property type="match status" value="1"/>
</dbReference>
<dbReference type="Pfam" id="PF07883">
    <property type="entry name" value="Cupin_2"/>
    <property type="match status" value="1"/>
</dbReference>
<evidence type="ECO:0000313" key="4">
    <source>
        <dbReference type="EMBL" id="HGS88403.1"/>
    </source>
</evidence>
<dbReference type="AlphaFoldDB" id="A0A7C4L336"/>
<dbReference type="GO" id="GO:0003700">
    <property type="term" value="F:DNA-binding transcription factor activity"/>
    <property type="evidence" value="ECO:0007669"/>
    <property type="project" value="TreeGrafter"/>
</dbReference>
<dbReference type="InterPro" id="IPR003731">
    <property type="entry name" value="Di-Nase_FeMo-co_biosynth"/>
</dbReference>
<comment type="caution">
    <text evidence="4">The sequence shown here is derived from an EMBL/GenBank/DDBJ whole genome shotgun (WGS) entry which is preliminary data.</text>
</comment>
<dbReference type="PANTHER" id="PTHR46797:SF2">
    <property type="entry name" value="TRANSCRIPTIONAL REGULATOR"/>
    <property type="match status" value="1"/>
</dbReference>
<proteinExistence type="predicted"/>
<dbReference type="InterPro" id="IPR050807">
    <property type="entry name" value="TransReg_Diox_bact_type"/>
</dbReference>
<dbReference type="GO" id="GO:0003677">
    <property type="term" value="F:DNA binding"/>
    <property type="evidence" value="ECO:0007669"/>
    <property type="project" value="UniProtKB-KW"/>
</dbReference>
<dbReference type="InterPro" id="IPR001387">
    <property type="entry name" value="Cro/C1-type_HTH"/>
</dbReference>
<dbReference type="PROSITE" id="PS50943">
    <property type="entry name" value="HTH_CROC1"/>
    <property type="match status" value="1"/>
</dbReference>
<dbReference type="Gene3D" id="1.10.260.40">
    <property type="entry name" value="lambda repressor-like DNA-binding domains"/>
    <property type="match status" value="1"/>
</dbReference>
<dbReference type="CDD" id="cd00093">
    <property type="entry name" value="HTH_XRE"/>
    <property type="match status" value="1"/>
</dbReference>
<protein>
    <submittedName>
        <fullName evidence="4">Cupin domain-containing protein</fullName>
    </submittedName>
</protein>
<reference evidence="4" key="1">
    <citation type="journal article" date="2020" name="mSystems">
        <title>Genome- and Community-Level Interaction Insights into Carbon Utilization and Element Cycling Functions of Hydrothermarchaeota in Hydrothermal Sediment.</title>
        <authorList>
            <person name="Zhou Z."/>
            <person name="Liu Y."/>
            <person name="Xu W."/>
            <person name="Pan J."/>
            <person name="Luo Z.H."/>
            <person name="Li M."/>
        </authorList>
    </citation>
    <scope>NUCLEOTIDE SEQUENCE [LARGE SCALE GENOMIC DNA]</scope>
    <source>
        <strain evidence="4">SpSt-556</strain>
    </source>
</reference>
<dbReference type="SMART" id="SM00530">
    <property type="entry name" value="HTH_XRE"/>
    <property type="match status" value="1"/>
</dbReference>
<gene>
    <name evidence="4" type="ORF">ENT17_12430</name>
</gene>
<dbReference type="InterPro" id="IPR010982">
    <property type="entry name" value="Lambda_DNA-bd_dom_sf"/>
</dbReference>
<dbReference type="InterPro" id="IPR011051">
    <property type="entry name" value="RmlC_Cupin_sf"/>
</dbReference>
<dbReference type="InterPro" id="IPR013096">
    <property type="entry name" value="Cupin_2"/>
</dbReference>
<sequence>MSLENWEMQEHIGNQVRRLRLSRNLSLRELAQRSGLNINTLSLIENGKTSPSVTTLQQLAMALGVRITEFFESAEAEQEVIYTPAERRPQRSAGGALIQNLTARLAQHGLEAFVVHLKPGGEELNRHISHAGWEFVFVLSGMVEYRIGGQTYELKKGDSLAFAADLPHCWHNPLEDQMAQLLLIFVPGGERENLQHRHFIFNSQSKELTMKIALITDDGQTISRHFGRATHYLVLTLEDGKVVNRELRPKLGHRHFHGEQEENHEHDHEHAETADQHHERHVSMAETIADCTVLICGGMGRPAYESMLRLNIKPLVTDLTDVDQAVEAFLSGQLIDHTELLH</sequence>
<accession>A0A7C4L336</accession>
<dbReference type="InterPro" id="IPR036105">
    <property type="entry name" value="DiNase_FeMo-co_biosyn_sf"/>
</dbReference>
<dbReference type="InterPro" id="IPR014710">
    <property type="entry name" value="RmlC-like_jellyroll"/>
</dbReference>
<dbReference type="Pfam" id="PF01381">
    <property type="entry name" value="HTH_3"/>
    <property type="match status" value="1"/>
</dbReference>